<dbReference type="Proteomes" id="UP000614221">
    <property type="component" value="Unassembled WGS sequence"/>
</dbReference>
<keyword evidence="8" id="KW-0460">Magnesium</keyword>
<dbReference type="EMBL" id="BMPD01000006">
    <property type="protein sequence ID" value="GGK77073.1"/>
    <property type="molecule type" value="Genomic_DNA"/>
</dbReference>
<evidence type="ECO:0000256" key="3">
    <source>
        <dbReference type="ARBA" id="ARBA00016337"/>
    </source>
</evidence>
<comment type="caution">
    <text evidence="11">The sequence shown here is derived from an EMBL/GenBank/DDBJ whole genome shotgun (WGS) entry which is preliminary data.</text>
</comment>
<reference evidence="11" key="1">
    <citation type="journal article" date="2014" name="Int. J. Syst. Evol. Microbiol.">
        <title>Complete genome sequence of Corynebacterium casei LMG S-19264T (=DSM 44701T), isolated from a smear-ripened cheese.</title>
        <authorList>
            <consortium name="US DOE Joint Genome Institute (JGI-PGF)"/>
            <person name="Walter F."/>
            <person name="Albersmeier A."/>
            <person name="Kalinowski J."/>
            <person name="Ruckert C."/>
        </authorList>
    </citation>
    <scope>NUCLEOTIDE SEQUENCE</scope>
    <source>
        <strain evidence="11">JCM 19018</strain>
    </source>
</reference>
<sequence>MTEMMGSLASLTERFGDSCHEFDCCDTTFRVQATGVRADAAVTVARDTAESLEAQLNAFDEASAVSQLNRDGAVANEHVACIVRRGLEYKDRTEGVFDIHQGRVEQALKTFLRGDSDTQPTDFDTGTVHVRGSQVSTDVELDLNGLAKGYIVDRASETLAGLGRRGFVSGGGDMAPPTGPVAIESPYSDDTPLKILDTDWSVATSGGYRRSRDGTDHIYDATTESLGSRHESVTVLARRDCMEADALATTLAALPLDEAREVAAEWDGLEALIIHEGVFHTTERFDAHVMDA</sequence>
<evidence type="ECO:0000256" key="10">
    <source>
        <dbReference type="ARBA" id="ARBA00048540"/>
    </source>
</evidence>
<evidence type="ECO:0000256" key="2">
    <source>
        <dbReference type="ARBA" id="ARBA00011955"/>
    </source>
</evidence>
<dbReference type="PANTHER" id="PTHR30040:SF2">
    <property type="entry name" value="FAD:PROTEIN FMN TRANSFERASE"/>
    <property type="match status" value="1"/>
</dbReference>
<reference evidence="11" key="2">
    <citation type="submission" date="2020-09" db="EMBL/GenBank/DDBJ databases">
        <authorList>
            <person name="Sun Q."/>
            <person name="Ohkuma M."/>
        </authorList>
    </citation>
    <scope>NUCLEOTIDE SEQUENCE</scope>
    <source>
        <strain evidence="11">JCM 19018</strain>
    </source>
</reference>
<dbReference type="Gene3D" id="3.10.520.10">
    <property type="entry name" value="ApbE-like domains"/>
    <property type="match status" value="1"/>
</dbReference>
<evidence type="ECO:0000256" key="4">
    <source>
        <dbReference type="ARBA" id="ARBA00022630"/>
    </source>
</evidence>
<comment type="cofactor">
    <cofactor evidence="1">
        <name>Mg(2+)</name>
        <dbReference type="ChEBI" id="CHEBI:18420"/>
    </cofactor>
</comment>
<dbReference type="InterPro" id="IPR003374">
    <property type="entry name" value="ApbE-like_sf"/>
</dbReference>
<accession>A0A830F320</accession>
<protein>
    <recommendedName>
        <fullName evidence="3">FAD:protein FMN transferase</fullName>
        <ecNumber evidence="2">2.7.1.180</ecNumber>
    </recommendedName>
    <alternativeName>
        <fullName evidence="9">Flavin transferase</fullName>
    </alternativeName>
</protein>
<dbReference type="SUPFAM" id="SSF143631">
    <property type="entry name" value="ApbE-like"/>
    <property type="match status" value="1"/>
</dbReference>
<gene>
    <name evidence="11" type="ORF">GCM10009067_31870</name>
</gene>
<evidence type="ECO:0000256" key="1">
    <source>
        <dbReference type="ARBA" id="ARBA00001946"/>
    </source>
</evidence>
<dbReference type="PANTHER" id="PTHR30040">
    <property type="entry name" value="THIAMINE BIOSYNTHESIS LIPOPROTEIN APBE"/>
    <property type="match status" value="1"/>
</dbReference>
<evidence type="ECO:0000256" key="7">
    <source>
        <dbReference type="ARBA" id="ARBA00022827"/>
    </source>
</evidence>
<keyword evidence="7" id="KW-0274">FAD</keyword>
<organism evidence="11 12">
    <name type="scientific">Haloarcula sebkhae</name>
    <dbReference type="NCBI Taxonomy" id="932660"/>
    <lineage>
        <taxon>Archaea</taxon>
        <taxon>Methanobacteriati</taxon>
        <taxon>Methanobacteriota</taxon>
        <taxon>Stenosarchaea group</taxon>
        <taxon>Halobacteria</taxon>
        <taxon>Halobacteriales</taxon>
        <taxon>Haloarculaceae</taxon>
        <taxon>Haloarcula</taxon>
    </lineage>
</organism>
<evidence type="ECO:0000256" key="5">
    <source>
        <dbReference type="ARBA" id="ARBA00022679"/>
    </source>
</evidence>
<dbReference type="AlphaFoldDB" id="A0A830F320"/>
<evidence type="ECO:0000256" key="8">
    <source>
        <dbReference type="ARBA" id="ARBA00022842"/>
    </source>
</evidence>
<dbReference type="GO" id="GO:0046872">
    <property type="term" value="F:metal ion binding"/>
    <property type="evidence" value="ECO:0007669"/>
    <property type="project" value="UniProtKB-KW"/>
</dbReference>
<dbReference type="Pfam" id="PF02424">
    <property type="entry name" value="ApbE"/>
    <property type="match status" value="1"/>
</dbReference>
<keyword evidence="5 11" id="KW-0808">Transferase</keyword>
<keyword evidence="4" id="KW-0285">Flavoprotein</keyword>
<dbReference type="EC" id="2.7.1.180" evidence="2"/>
<dbReference type="GO" id="GO:0016740">
    <property type="term" value="F:transferase activity"/>
    <property type="evidence" value="ECO:0007669"/>
    <property type="project" value="UniProtKB-KW"/>
</dbReference>
<name>A0A830F320_9EURY</name>
<dbReference type="InterPro" id="IPR024932">
    <property type="entry name" value="ApbE"/>
</dbReference>
<evidence type="ECO:0000256" key="6">
    <source>
        <dbReference type="ARBA" id="ARBA00022723"/>
    </source>
</evidence>
<proteinExistence type="predicted"/>
<evidence type="ECO:0000313" key="12">
    <source>
        <dbReference type="Proteomes" id="UP000614221"/>
    </source>
</evidence>
<evidence type="ECO:0000256" key="9">
    <source>
        <dbReference type="ARBA" id="ARBA00031306"/>
    </source>
</evidence>
<comment type="catalytic activity">
    <reaction evidence="10">
        <text>L-threonyl-[protein] + FAD = FMN-L-threonyl-[protein] + AMP + H(+)</text>
        <dbReference type="Rhea" id="RHEA:36847"/>
        <dbReference type="Rhea" id="RHEA-COMP:11060"/>
        <dbReference type="Rhea" id="RHEA-COMP:11061"/>
        <dbReference type="ChEBI" id="CHEBI:15378"/>
        <dbReference type="ChEBI" id="CHEBI:30013"/>
        <dbReference type="ChEBI" id="CHEBI:57692"/>
        <dbReference type="ChEBI" id="CHEBI:74257"/>
        <dbReference type="ChEBI" id="CHEBI:456215"/>
        <dbReference type="EC" id="2.7.1.180"/>
    </reaction>
</comment>
<keyword evidence="6" id="KW-0479">Metal-binding</keyword>
<evidence type="ECO:0000313" key="11">
    <source>
        <dbReference type="EMBL" id="GGK77073.1"/>
    </source>
</evidence>